<sequence length="196" mass="22574">CNHYLNEYNLKNLLDMHKCSVQIITKVILSEVNTNLPMRMIIRGNHVLQSIIQQITTPSQINLSHEVCDLAIISHQANKRTTKEIKMKLLASYNGVSQYELEQLYRNQNSISKQGLQPILRGLILCWFHIMQTLAFKAVGHSKTKEEALELVKAYQAFIESLPLMFLSSNDIPGIKPMTTNNLTERMNRSIEEQHR</sequence>
<proteinExistence type="predicted"/>
<evidence type="ECO:0000313" key="2">
    <source>
        <dbReference type="Proteomes" id="UP000789920"/>
    </source>
</evidence>
<protein>
    <submittedName>
        <fullName evidence="1">7392_t:CDS:1</fullName>
    </submittedName>
</protein>
<keyword evidence="2" id="KW-1185">Reference proteome</keyword>
<gene>
    <name evidence="1" type="ORF">RPERSI_LOCUS11333</name>
</gene>
<reference evidence="1" key="1">
    <citation type="submission" date="2021-06" db="EMBL/GenBank/DDBJ databases">
        <authorList>
            <person name="Kallberg Y."/>
            <person name="Tangrot J."/>
            <person name="Rosling A."/>
        </authorList>
    </citation>
    <scope>NUCLEOTIDE SEQUENCE</scope>
    <source>
        <strain evidence="1">MA461A</strain>
    </source>
</reference>
<dbReference type="EMBL" id="CAJVQC010023242">
    <property type="protein sequence ID" value="CAG8721455.1"/>
    <property type="molecule type" value="Genomic_DNA"/>
</dbReference>
<name>A0ACA9PX95_9GLOM</name>
<accession>A0ACA9PX95</accession>
<feature type="non-terminal residue" evidence="1">
    <location>
        <position position="1"/>
    </location>
</feature>
<dbReference type="Proteomes" id="UP000789920">
    <property type="component" value="Unassembled WGS sequence"/>
</dbReference>
<organism evidence="1 2">
    <name type="scientific">Racocetra persica</name>
    <dbReference type="NCBI Taxonomy" id="160502"/>
    <lineage>
        <taxon>Eukaryota</taxon>
        <taxon>Fungi</taxon>
        <taxon>Fungi incertae sedis</taxon>
        <taxon>Mucoromycota</taxon>
        <taxon>Glomeromycotina</taxon>
        <taxon>Glomeromycetes</taxon>
        <taxon>Diversisporales</taxon>
        <taxon>Gigasporaceae</taxon>
        <taxon>Racocetra</taxon>
    </lineage>
</organism>
<feature type="non-terminal residue" evidence="1">
    <location>
        <position position="196"/>
    </location>
</feature>
<evidence type="ECO:0000313" key="1">
    <source>
        <dbReference type="EMBL" id="CAG8721455.1"/>
    </source>
</evidence>
<comment type="caution">
    <text evidence="1">The sequence shown here is derived from an EMBL/GenBank/DDBJ whole genome shotgun (WGS) entry which is preliminary data.</text>
</comment>